<protein>
    <submittedName>
        <fullName evidence="9">Peflin</fullName>
    </submittedName>
</protein>
<evidence type="ECO:0000259" key="8">
    <source>
        <dbReference type="PROSITE" id="PS50222"/>
    </source>
</evidence>
<evidence type="ECO:0000256" key="5">
    <source>
        <dbReference type="ARBA" id="ARBA00022737"/>
    </source>
</evidence>
<evidence type="ECO:0000256" key="4">
    <source>
        <dbReference type="ARBA" id="ARBA00022723"/>
    </source>
</evidence>
<dbReference type="PROSITE" id="PS00018">
    <property type="entry name" value="EF_HAND_1"/>
    <property type="match status" value="1"/>
</dbReference>
<keyword evidence="4" id="KW-0479">Metal-binding</keyword>
<dbReference type="GO" id="GO:0005737">
    <property type="term" value="C:cytoplasm"/>
    <property type="evidence" value="ECO:0007669"/>
    <property type="project" value="UniProtKB-SubCell"/>
</dbReference>
<evidence type="ECO:0000313" key="10">
    <source>
        <dbReference type="Proteomes" id="UP000595437"/>
    </source>
</evidence>
<evidence type="ECO:0000256" key="6">
    <source>
        <dbReference type="ARBA" id="ARBA00022837"/>
    </source>
</evidence>
<dbReference type="InterPro" id="IPR011992">
    <property type="entry name" value="EF-hand-dom_pair"/>
</dbReference>
<evidence type="ECO:0000256" key="2">
    <source>
        <dbReference type="ARBA" id="ARBA00004496"/>
    </source>
</evidence>
<evidence type="ECO:0000256" key="3">
    <source>
        <dbReference type="ARBA" id="ARBA00022490"/>
    </source>
</evidence>
<keyword evidence="3" id="KW-0963">Cytoplasm</keyword>
<dbReference type="GO" id="GO:0005509">
    <property type="term" value="F:calcium ion binding"/>
    <property type="evidence" value="ECO:0007669"/>
    <property type="project" value="InterPro"/>
</dbReference>
<dbReference type="PANTHER" id="PTHR46735">
    <property type="entry name" value="CALPAIN, SMALL SUBUNIT 1 A-RELATED"/>
    <property type="match status" value="1"/>
</dbReference>
<proteinExistence type="predicted"/>
<name>A0A7T8KL13_CALRO</name>
<dbReference type="AlphaFoldDB" id="A0A7T8KL13"/>
<dbReference type="PANTHER" id="PTHR46735:SF3">
    <property type="entry name" value="CALPAIN SMALL SUBUNIT 1-RELATED"/>
    <property type="match status" value="1"/>
</dbReference>
<dbReference type="Gene3D" id="1.10.238.10">
    <property type="entry name" value="EF-hand"/>
    <property type="match status" value="1"/>
</dbReference>
<dbReference type="OrthoDB" id="10248537at2759"/>
<dbReference type="SUPFAM" id="SSF47473">
    <property type="entry name" value="EF-hand"/>
    <property type="match status" value="1"/>
</dbReference>
<evidence type="ECO:0000256" key="1">
    <source>
        <dbReference type="ARBA" id="ARBA00004308"/>
    </source>
</evidence>
<gene>
    <name evidence="9" type="ORF">FKW44_003001</name>
</gene>
<keyword evidence="5" id="KW-0677">Repeat</keyword>
<accession>A0A7T8KL13</accession>
<dbReference type="PROSITE" id="PS50222">
    <property type="entry name" value="EF_HAND_2"/>
    <property type="match status" value="1"/>
</dbReference>
<dbReference type="Proteomes" id="UP000595437">
    <property type="component" value="Chromosome 2"/>
</dbReference>
<evidence type="ECO:0000313" key="9">
    <source>
        <dbReference type="EMBL" id="QQP57864.1"/>
    </source>
</evidence>
<dbReference type="EMBL" id="CP045891">
    <property type="protein sequence ID" value="QQP57864.1"/>
    <property type="molecule type" value="Genomic_DNA"/>
</dbReference>
<evidence type="ECO:0000256" key="7">
    <source>
        <dbReference type="ARBA" id="ARBA00023136"/>
    </source>
</evidence>
<organism evidence="9 10">
    <name type="scientific">Caligus rogercresseyi</name>
    <name type="common">Sea louse</name>
    <dbReference type="NCBI Taxonomy" id="217165"/>
    <lineage>
        <taxon>Eukaryota</taxon>
        <taxon>Metazoa</taxon>
        <taxon>Ecdysozoa</taxon>
        <taxon>Arthropoda</taxon>
        <taxon>Crustacea</taxon>
        <taxon>Multicrustacea</taxon>
        <taxon>Hexanauplia</taxon>
        <taxon>Copepoda</taxon>
        <taxon>Siphonostomatoida</taxon>
        <taxon>Caligidae</taxon>
        <taxon>Caligus</taxon>
    </lineage>
</organism>
<dbReference type="InterPro" id="IPR002048">
    <property type="entry name" value="EF_hand_dom"/>
</dbReference>
<sequence>MAGLYDKNATGTIDVTEFQTLYSCINEWKATFESIDADKSGAIEQNELMQGNLASKVFFATQININIT</sequence>
<dbReference type="GO" id="GO:0012505">
    <property type="term" value="C:endomembrane system"/>
    <property type="evidence" value="ECO:0007669"/>
    <property type="project" value="UniProtKB-SubCell"/>
</dbReference>
<keyword evidence="10" id="KW-1185">Reference proteome</keyword>
<keyword evidence="7" id="KW-0472">Membrane</keyword>
<dbReference type="Pfam" id="PF13202">
    <property type="entry name" value="EF-hand_5"/>
    <property type="match status" value="1"/>
</dbReference>
<comment type="subcellular location">
    <subcellularLocation>
        <location evidence="2">Cytoplasm</location>
    </subcellularLocation>
    <subcellularLocation>
        <location evidence="1">Endomembrane system</location>
    </subcellularLocation>
</comment>
<feature type="domain" description="EF-hand" evidence="8">
    <location>
        <begin position="23"/>
        <end position="58"/>
    </location>
</feature>
<dbReference type="InterPro" id="IPR018247">
    <property type="entry name" value="EF_Hand_1_Ca_BS"/>
</dbReference>
<keyword evidence="6" id="KW-0106">Calcium</keyword>
<reference evidence="10" key="1">
    <citation type="submission" date="2021-01" db="EMBL/GenBank/DDBJ databases">
        <title>Caligus Genome Assembly.</title>
        <authorList>
            <person name="Gallardo-Escarate C."/>
        </authorList>
    </citation>
    <scope>NUCLEOTIDE SEQUENCE [LARGE SCALE GENOMIC DNA]</scope>
</reference>